<evidence type="ECO:0000313" key="5">
    <source>
        <dbReference type="Proteomes" id="UP000190135"/>
    </source>
</evidence>
<dbReference type="Proteomes" id="UP000190135">
    <property type="component" value="Unassembled WGS sequence"/>
</dbReference>
<reference evidence="5" key="1">
    <citation type="submission" date="2017-02" db="EMBL/GenBank/DDBJ databases">
        <authorList>
            <person name="Varghese N."/>
            <person name="Submissions S."/>
        </authorList>
    </citation>
    <scope>NUCLEOTIDE SEQUENCE [LARGE SCALE GENOMIC DNA]</scope>
    <source>
        <strain evidence="5">USBA 369</strain>
    </source>
</reference>
<dbReference type="AlphaFoldDB" id="A0A1T4QNZ0"/>
<keyword evidence="5" id="KW-1185">Reference proteome</keyword>
<dbReference type="STRING" id="1365950.SAMN05428963_105163"/>
<sequence length="174" mass="20126">MMKKAIAAIMLAGAFMVPTAALAAASAIATADVNLRAGPSTRYPVITVVGNRDNVRVYGCLSNRSWCDIGYRGNRGWMSSNYLAYLEGGRRISGPSVVPMIGAPIIGFSVGNYWDRHYRNRSFYRHRDRWYGRHFDRPRHHRPRWHGRPHRPPHHFRDRPRPGPFMPHRPYRNY</sequence>
<feature type="chain" id="PRO_5012549561" evidence="2">
    <location>
        <begin position="24"/>
        <end position="174"/>
    </location>
</feature>
<name>A0A1T4QNZ0_9HYPH</name>
<organism evidence="4 5">
    <name type="scientific">Consotaella salsifontis</name>
    <dbReference type="NCBI Taxonomy" id="1365950"/>
    <lineage>
        <taxon>Bacteria</taxon>
        <taxon>Pseudomonadati</taxon>
        <taxon>Pseudomonadota</taxon>
        <taxon>Alphaproteobacteria</taxon>
        <taxon>Hyphomicrobiales</taxon>
        <taxon>Aurantimonadaceae</taxon>
        <taxon>Consotaella</taxon>
    </lineage>
</organism>
<dbReference type="Gene3D" id="2.30.30.40">
    <property type="entry name" value="SH3 Domains"/>
    <property type="match status" value="1"/>
</dbReference>
<proteinExistence type="predicted"/>
<dbReference type="EMBL" id="FUXL01000005">
    <property type="protein sequence ID" value="SKA05480.1"/>
    <property type="molecule type" value="Genomic_DNA"/>
</dbReference>
<evidence type="ECO:0000256" key="2">
    <source>
        <dbReference type="SAM" id="SignalP"/>
    </source>
</evidence>
<dbReference type="InterPro" id="IPR003646">
    <property type="entry name" value="SH3-like_bac-type"/>
</dbReference>
<gene>
    <name evidence="4" type="ORF">SAMN05428963_105163</name>
</gene>
<feature type="signal peptide" evidence="2">
    <location>
        <begin position="1"/>
        <end position="23"/>
    </location>
</feature>
<keyword evidence="2" id="KW-0732">Signal</keyword>
<evidence type="ECO:0000256" key="1">
    <source>
        <dbReference type="SAM" id="MobiDB-lite"/>
    </source>
</evidence>
<feature type="domain" description="SH3b" evidence="3">
    <location>
        <begin position="32"/>
        <end position="83"/>
    </location>
</feature>
<protein>
    <submittedName>
        <fullName evidence="4">Uncharacterized conserved protein YraI</fullName>
    </submittedName>
</protein>
<dbReference type="Pfam" id="PF08239">
    <property type="entry name" value="SH3_3"/>
    <property type="match status" value="1"/>
</dbReference>
<dbReference type="RefSeq" id="WP_165690817.1">
    <property type="nucleotide sequence ID" value="NZ_FUXL01000005.1"/>
</dbReference>
<feature type="region of interest" description="Disordered" evidence="1">
    <location>
        <begin position="141"/>
        <end position="174"/>
    </location>
</feature>
<evidence type="ECO:0000313" key="4">
    <source>
        <dbReference type="EMBL" id="SKA05480.1"/>
    </source>
</evidence>
<accession>A0A1T4QNZ0</accession>
<feature type="compositionally biased region" description="Basic residues" evidence="1">
    <location>
        <begin position="141"/>
        <end position="158"/>
    </location>
</feature>
<evidence type="ECO:0000259" key="3">
    <source>
        <dbReference type="Pfam" id="PF08239"/>
    </source>
</evidence>